<dbReference type="OrthoDB" id="26679at2759"/>
<gene>
    <name evidence="3" type="ORF">H310_09506</name>
</gene>
<name>A0A024TTV9_9STRA</name>
<feature type="region of interest" description="Disordered" evidence="1">
    <location>
        <begin position="195"/>
        <end position="214"/>
    </location>
</feature>
<accession>A0A024TTV9</accession>
<dbReference type="Pfam" id="PF07534">
    <property type="entry name" value="TLD"/>
    <property type="match status" value="1"/>
</dbReference>
<dbReference type="PANTHER" id="PTHR23354">
    <property type="entry name" value="NUCLEOLAR PROTEIN 7/ESTROGEN RECEPTOR COACTIVATOR-RELATED"/>
    <property type="match status" value="1"/>
</dbReference>
<dbReference type="EMBL" id="KI913972">
    <property type="protein sequence ID" value="ETV97610.1"/>
    <property type="molecule type" value="Genomic_DNA"/>
</dbReference>
<evidence type="ECO:0000259" key="2">
    <source>
        <dbReference type="PROSITE" id="PS51886"/>
    </source>
</evidence>
<dbReference type="RefSeq" id="XP_008873819.1">
    <property type="nucleotide sequence ID" value="XM_008875597.1"/>
</dbReference>
<dbReference type="GeneID" id="20086556"/>
<dbReference type="VEuPathDB" id="FungiDB:H310_09506"/>
<organism evidence="3">
    <name type="scientific">Aphanomyces invadans</name>
    <dbReference type="NCBI Taxonomy" id="157072"/>
    <lineage>
        <taxon>Eukaryota</taxon>
        <taxon>Sar</taxon>
        <taxon>Stramenopiles</taxon>
        <taxon>Oomycota</taxon>
        <taxon>Saprolegniomycetes</taxon>
        <taxon>Saprolegniales</taxon>
        <taxon>Verrucalvaceae</taxon>
        <taxon>Aphanomyces</taxon>
    </lineage>
</organism>
<evidence type="ECO:0000256" key="1">
    <source>
        <dbReference type="SAM" id="MobiDB-lite"/>
    </source>
</evidence>
<proteinExistence type="predicted"/>
<sequence length="501" mass="54354">MATSKQTRAAAPRSKHHHVKDVQSEITLTFEKKPLGIGLVPSTQLYGAWEVGHAPDDHPSLEIGDVLMAVNGDESVNAMDSLAFRAYMSKLAVPVSITFRKPKLHGHCDSHTTATALFPQSFEYNQFTRASTRHVRATAAQWKQSVARDVEAAALPLGRDAAGDITLTIHALPVGVTFAASTRSYGSLEVHSVGDLAESSSPSTPSNSTSAESTIDSLVPGDVLIAVNGRPEAASWTLAELMSELQGSALPFTMTFRTPALNVRYVRQMGAKASPPPLASTSTSRAMFPPSKEYKDHDVVVGSPPASDMASSPIQKDEWHTVHAKLKQNKWLSYFQSSVILKCNHVHVLTAALPLHLQCHNWTLLYSSQEHGFNSTMFYHLVQDRGPTIVAIKDSTDQVFGAFTPSSLKHSKKVYGNGRAFVFQHASVYGWSGLDNNFVYGGPNGSLVWGGGASGLALCLQIDEARGFTQACETYDNPALTHPHQFQCWAVEVWGFEGVKL</sequence>
<feature type="region of interest" description="Disordered" evidence="1">
    <location>
        <begin position="1"/>
        <end position="20"/>
    </location>
</feature>
<feature type="compositionally biased region" description="Low complexity" evidence="1">
    <location>
        <begin position="197"/>
        <end position="213"/>
    </location>
</feature>
<dbReference type="SMART" id="SM00584">
    <property type="entry name" value="TLDc"/>
    <property type="match status" value="1"/>
</dbReference>
<dbReference type="eggNOG" id="KOG2372">
    <property type="taxonomic scope" value="Eukaryota"/>
</dbReference>
<dbReference type="PROSITE" id="PS51886">
    <property type="entry name" value="TLDC"/>
    <property type="match status" value="1"/>
</dbReference>
<evidence type="ECO:0000313" key="3">
    <source>
        <dbReference type="EMBL" id="ETV97610.1"/>
    </source>
</evidence>
<reference evidence="3" key="1">
    <citation type="submission" date="2013-12" db="EMBL/GenBank/DDBJ databases">
        <title>The Genome Sequence of Aphanomyces invadans NJM9701.</title>
        <authorList>
            <consortium name="The Broad Institute Genomics Platform"/>
            <person name="Russ C."/>
            <person name="Tyler B."/>
            <person name="van West P."/>
            <person name="Dieguez-Uribeondo J."/>
            <person name="Young S.K."/>
            <person name="Zeng Q."/>
            <person name="Gargeya S."/>
            <person name="Fitzgerald M."/>
            <person name="Abouelleil A."/>
            <person name="Alvarado L."/>
            <person name="Chapman S.B."/>
            <person name="Gainer-Dewar J."/>
            <person name="Goldberg J."/>
            <person name="Griggs A."/>
            <person name="Gujja S."/>
            <person name="Hansen M."/>
            <person name="Howarth C."/>
            <person name="Imamovic A."/>
            <person name="Ireland A."/>
            <person name="Larimer J."/>
            <person name="McCowan C."/>
            <person name="Murphy C."/>
            <person name="Pearson M."/>
            <person name="Poon T.W."/>
            <person name="Priest M."/>
            <person name="Roberts A."/>
            <person name="Saif S."/>
            <person name="Shea T."/>
            <person name="Sykes S."/>
            <person name="Wortman J."/>
            <person name="Nusbaum C."/>
            <person name="Birren B."/>
        </authorList>
    </citation>
    <scope>NUCLEOTIDE SEQUENCE [LARGE SCALE GENOMIC DNA]</scope>
    <source>
        <strain evidence="3">NJM9701</strain>
    </source>
</reference>
<protein>
    <recommendedName>
        <fullName evidence="2">TLDc domain-containing protein</fullName>
    </recommendedName>
</protein>
<dbReference type="InterPro" id="IPR006571">
    <property type="entry name" value="TLDc_dom"/>
</dbReference>
<feature type="domain" description="TLDc" evidence="2">
    <location>
        <begin position="339"/>
        <end position="497"/>
    </location>
</feature>
<dbReference type="AlphaFoldDB" id="A0A024TTV9"/>